<evidence type="ECO:0000313" key="6">
    <source>
        <dbReference type="EMBL" id="EAY26685.1"/>
    </source>
</evidence>
<organism evidence="6 7">
    <name type="scientific">Microscilla marina ATCC 23134</name>
    <dbReference type="NCBI Taxonomy" id="313606"/>
    <lineage>
        <taxon>Bacteria</taxon>
        <taxon>Pseudomonadati</taxon>
        <taxon>Bacteroidota</taxon>
        <taxon>Cytophagia</taxon>
        <taxon>Cytophagales</taxon>
        <taxon>Microscillaceae</taxon>
        <taxon>Microscilla</taxon>
    </lineage>
</organism>
<name>A1ZSD7_MICM2</name>
<feature type="domain" description="7TM-DISM receptor extracellular" evidence="5">
    <location>
        <begin position="210"/>
        <end position="400"/>
    </location>
</feature>
<dbReference type="Pfam" id="PF07695">
    <property type="entry name" value="7TMR-DISM_7TM"/>
    <property type="match status" value="1"/>
</dbReference>
<evidence type="ECO:0000256" key="1">
    <source>
        <dbReference type="ARBA" id="ARBA00022801"/>
    </source>
</evidence>
<dbReference type="InterPro" id="IPR001932">
    <property type="entry name" value="PPM-type_phosphatase-like_dom"/>
</dbReference>
<feature type="transmembrane region" description="Helical" evidence="3">
    <location>
        <begin position="379"/>
        <end position="400"/>
    </location>
</feature>
<protein>
    <submittedName>
        <fullName evidence="6">Serine/threonine kinase with GAF domain, putative</fullName>
    </submittedName>
</protein>
<keyword evidence="3" id="KW-0472">Membrane</keyword>
<dbReference type="Gene3D" id="3.60.40.10">
    <property type="entry name" value="PPM-type phosphatase domain"/>
    <property type="match status" value="1"/>
</dbReference>
<dbReference type="InterPro" id="IPR011623">
    <property type="entry name" value="7TMR_DISM_rcpt_extracell_dom1"/>
</dbReference>
<comment type="caution">
    <text evidence="6">The sequence shown here is derived from an EMBL/GenBank/DDBJ whole genome shotgun (WGS) entry which is preliminary data.</text>
</comment>
<feature type="transmembrane region" description="Helical" evidence="3">
    <location>
        <begin position="234"/>
        <end position="251"/>
    </location>
</feature>
<dbReference type="OrthoDB" id="9763484at2"/>
<dbReference type="eggNOG" id="COG2208">
    <property type="taxonomic scope" value="Bacteria"/>
</dbReference>
<dbReference type="InterPro" id="IPR036457">
    <property type="entry name" value="PPM-type-like_dom_sf"/>
</dbReference>
<dbReference type="Pfam" id="PF07228">
    <property type="entry name" value="SpoIIE"/>
    <property type="match status" value="1"/>
</dbReference>
<dbReference type="Proteomes" id="UP000004095">
    <property type="component" value="Unassembled WGS sequence"/>
</dbReference>
<feature type="transmembrane region" description="Helical" evidence="3">
    <location>
        <begin position="297"/>
        <end position="314"/>
    </location>
</feature>
<keyword evidence="6" id="KW-0418">Kinase</keyword>
<reference evidence="6 7" key="1">
    <citation type="submission" date="2007-01" db="EMBL/GenBank/DDBJ databases">
        <authorList>
            <person name="Haygood M."/>
            <person name="Podell S."/>
            <person name="Anderson C."/>
            <person name="Hopkinson B."/>
            <person name="Roe K."/>
            <person name="Barbeau K."/>
            <person name="Gaasterland T."/>
            <person name="Ferriera S."/>
            <person name="Johnson J."/>
            <person name="Kravitz S."/>
            <person name="Beeson K."/>
            <person name="Sutton G."/>
            <person name="Rogers Y.-H."/>
            <person name="Friedman R."/>
            <person name="Frazier M."/>
            <person name="Venter J.C."/>
        </authorList>
    </citation>
    <scope>NUCLEOTIDE SEQUENCE [LARGE SCALE GENOMIC DNA]</scope>
    <source>
        <strain evidence="6 7">ATCC 23134</strain>
    </source>
</reference>
<evidence type="ECO:0000256" key="2">
    <source>
        <dbReference type="SAM" id="Coils"/>
    </source>
</evidence>
<evidence type="ECO:0000259" key="4">
    <source>
        <dbReference type="Pfam" id="PF07228"/>
    </source>
</evidence>
<dbReference type="InterPro" id="IPR052016">
    <property type="entry name" value="Bact_Sigma-Reg"/>
</dbReference>
<keyword evidence="3" id="KW-1133">Transmembrane helix</keyword>
<dbReference type="PANTHER" id="PTHR43156">
    <property type="entry name" value="STAGE II SPORULATION PROTEIN E-RELATED"/>
    <property type="match status" value="1"/>
</dbReference>
<keyword evidence="2" id="KW-0175">Coiled coil</keyword>
<feature type="domain" description="PPM-type phosphatase" evidence="4">
    <location>
        <begin position="570"/>
        <end position="769"/>
    </location>
</feature>
<dbReference type="GO" id="GO:0016791">
    <property type="term" value="F:phosphatase activity"/>
    <property type="evidence" value="ECO:0007669"/>
    <property type="project" value="TreeGrafter"/>
</dbReference>
<dbReference type="InterPro" id="IPR008979">
    <property type="entry name" value="Galactose-bd-like_sf"/>
</dbReference>
<dbReference type="RefSeq" id="WP_002700430.1">
    <property type="nucleotide sequence ID" value="NZ_AAWS01000031.1"/>
</dbReference>
<dbReference type="SUPFAM" id="SSF49785">
    <property type="entry name" value="Galactose-binding domain-like"/>
    <property type="match status" value="1"/>
</dbReference>
<keyword evidence="7" id="KW-1185">Reference proteome</keyword>
<evidence type="ECO:0000259" key="5">
    <source>
        <dbReference type="Pfam" id="PF07695"/>
    </source>
</evidence>
<dbReference type="EMBL" id="AAWS01000031">
    <property type="protein sequence ID" value="EAY26685.1"/>
    <property type="molecule type" value="Genomic_DNA"/>
</dbReference>
<accession>A1ZSD7</accession>
<feature type="transmembrane region" description="Helical" evidence="3">
    <location>
        <begin position="263"/>
        <end position="285"/>
    </location>
</feature>
<keyword evidence="1" id="KW-0378">Hydrolase</keyword>
<evidence type="ECO:0000313" key="7">
    <source>
        <dbReference type="Proteomes" id="UP000004095"/>
    </source>
</evidence>
<keyword evidence="6" id="KW-0808">Transferase</keyword>
<feature type="coiled-coil region" evidence="2">
    <location>
        <begin position="417"/>
        <end position="480"/>
    </location>
</feature>
<keyword evidence="3" id="KW-0812">Transmembrane</keyword>
<feature type="transmembrane region" description="Helical" evidence="3">
    <location>
        <begin position="347"/>
        <end position="367"/>
    </location>
</feature>
<sequence>MLKYIGLIISICFWWGGASVQAQKRVQKVKAFTVEEKQKLQGEWLYHKGDNPVWAKPGYDDKNWQNLDPRLWLKRIKKGTFEGIGWFRIHLDIEESLRGKTVALLMHQRGASEVYLNGKLVHKYGVVSINTDTEVKYNPFGEPVKMRLGTQARQVLAVRYSSSNALRLHRNLNRWARTAGFHLYIAPLDQSIKDVIDARVFDALISIGRSGILFALGLLHLFIFIFYPVQRANLYYALATLDFAFTFYISYLHQHTHSVDNIIWLNITSYLLSITIPLFFLKFLYTLFNNKVPRHSFMFLVFALVNAAVMFFAWSATVLWVYQLICGIEALRVTIVAIRRKKKGAKIIFAGVVGLIIFTPLGTLAFLFPAIGQLISSNIIALMVNFGILSVTGTVSIYLARDIAKTSVNLRNQLDVVQELSAKNIAQEREKQEILEQQKEKLEQLVQARTSELEEQATLVKEQNAELTNINEEIAAQRDVLQGRTEELVVAYKHITDSVQYAQRIQNAILGNPEQIISNFDEAFIFLKPKDIVSGDFYWYTTTRKRTAAMINDDQSIIPAAVSLSTIKILIAADCTGHGVPGAFMTVMGNSLLDDIINSSHTTMPDQILKELDRRIIKSLSTKGEAKVGGRAGQVNDGMDMSVIMLDETQNKLYFAGAKNPLYFIRNGVLENIKGSVYPIGSEQYNKEKSFELHTIDTQKGDVFYMFSDGFQDQFGGPEGRKYMRKNFRNFLLSISHLPMTEQQEKVTQEFDQWCNKQSQTDDVLLMGFKV</sequence>
<dbReference type="GO" id="GO:0016301">
    <property type="term" value="F:kinase activity"/>
    <property type="evidence" value="ECO:0007669"/>
    <property type="project" value="UniProtKB-KW"/>
</dbReference>
<dbReference type="AlphaFoldDB" id="A1ZSD7"/>
<dbReference type="PANTHER" id="PTHR43156:SF9">
    <property type="entry name" value="HAMP DOMAIN-CONTAINING PROTEIN"/>
    <property type="match status" value="1"/>
</dbReference>
<proteinExistence type="predicted"/>
<feature type="transmembrane region" description="Helical" evidence="3">
    <location>
        <begin position="207"/>
        <end position="227"/>
    </location>
</feature>
<feature type="transmembrane region" description="Helical" evidence="3">
    <location>
        <begin position="320"/>
        <end position="338"/>
    </location>
</feature>
<gene>
    <name evidence="6" type="ORF">M23134_02936</name>
</gene>
<evidence type="ECO:0000256" key="3">
    <source>
        <dbReference type="SAM" id="Phobius"/>
    </source>
</evidence>
<dbReference type="Gene3D" id="2.60.120.260">
    <property type="entry name" value="Galactose-binding domain-like"/>
    <property type="match status" value="1"/>
</dbReference>